<keyword evidence="2" id="KW-1185">Reference proteome</keyword>
<gene>
    <name evidence="1" type="ORF">ACFSSA_08575</name>
</gene>
<sequence length="124" mass="13874">MDSNLSYNISDSLVYVTLKGDFTVQESMALLDEVLHHQDVIIPANLLIDVREATAQRTTEQIEEVASHINEWREKISRIAVLTGSDLHFGITRMGVSYVDPAAVKVSPFRNIEDAIVFLTSQDV</sequence>
<organism evidence="1 2">
    <name type="scientific">Luteolibacter algae</name>
    <dbReference type="NCBI Taxonomy" id="454151"/>
    <lineage>
        <taxon>Bacteria</taxon>
        <taxon>Pseudomonadati</taxon>
        <taxon>Verrucomicrobiota</taxon>
        <taxon>Verrucomicrobiia</taxon>
        <taxon>Verrucomicrobiales</taxon>
        <taxon>Verrucomicrobiaceae</taxon>
        <taxon>Luteolibacter</taxon>
    </lineage>
</organism>
<reference evidence="2" key="1">
    <citation type="journal article" date="2019" name="Int. J. Syst. Evol. Microbiol.">
        <title>The Global Catalogue of Microorganisms (GCM) 10K type strain sequencing project: providing services to taxonomists for standard genome sequencing and annotation.</title>
        <authorList>
            <consortium name="The Broad Institute Genomics Platform"/>
            <consortium name="The Broad Institute Genome Sequencing Center for Infectious Disease"/>
            <person name="Wu L."/>
            <person name="Ma J."/>
        </authorList>
    </citation>
    <scope>NUCLEOTIDE SEQUENCE [LARGE SCALE GENOMIC DNA]</scope>
    <source>
        <strain evidence="2">CGMCC 4.7106</strain>
    </source>
</reference>
<accession>A0ABW5D8J6</accession>
<dbReference type="EMBL" id="JBHUIT010000012">
    <property type="protein sequence ID" value="MFD2256728.1"/>
    <property type="molecule type" value="Genomic_DNA"/>
</dbReference>
<evidence type="ECO:0000313" key="1">
    <source>
        <dbReference type="EMBL" id="MFD2256728.1"/>
    </source>
</evidence>
<name>A0ABW5D8J6_9BACT</name>
<proteinExistence type="predicted"/>
<comment type="caution">
    <text evidence="1">The sequence shown here is derived from an EMBL/GenBank/DDBJ whole genome shotgun (WGS) entry which is preliminary data.</text>
</comment>
<dbReference type="Proteomes" id="UP001597375">
    <property type="component" value="Unassembled WGS sequence"/>
</dbReference>
<protein>
    <recommendedName>
        <fullName evidence="3">STAS/SEC14 domain-containing protein</fullName>
    </recommendedName>
</protein>
<evidence type="ECO:0000313" key="2">
    <source>
        <dbReference type="Proteomes" id="UP001597375"/>
    </source>
</evidence>
<dbReference type="RefSeq" id="WP_386820018.1">
    <property type="nucleotide sequence ID" value="NZ_JBHUIT010000012.1"/>
</dbReference>
<evidence type="ECO:0008006" key="3">
    <source>
        <dbReference type="Google" id="ProtNLM"/>
    </source>
</evidence>